<dbReference type="Pfam" id="PF01805">
    <property type="entry name" value="Surp"/>
    <property type="match status" value="1"/>
</dbReference>
<reference evidence="6" key="1">
    <citation type="submission" date="2023-07" db="EMBL/GenBank/DDBJ databases">
        <title>Chromosome-level genome assembly of Artemia franciscana.</title>
        <authorList>
            <person name="Jo E."/>
        </authorList>
    </citation>
    <scope>NUCLEOTIDE SEQUENCE</scope>
    <source>
        <tissue evidence="6">Whole body</tissue>
    </source>
</reference>
<evidence type="ECO:0000259" key="3">
    <source>
        <dbReference type="PROSITE" id="PS50128"/>
    </source>
</evidence>
<feature type="region of interest" description="Disordered" evidence="2">
    <location>
        <begin position="545"/>
        <end position="701"/>
    </location>
</feature>
<dbReference type="AlphaFoldDB" id="A0AA88L9X3"/>
<feature type="coiled-coil region" evidence="1">
    <location>
        <begin position="147"/>
        <end position="181"/>
    </location>
</feature>
<evidence type="ECO:0000256" key="2">
    <source>
        <dbReference type="SAM" id="MobiDB-lite"/>
    </source>
</evidence>
<keyword evidence="1" id="KW-0175">Coiled coil</keyword>
<evidence type="ECO:0000313" key="6">
    <source>
        <dbReference type="EMBL" id="KAK2722547.1"/>
    </source>
</evidence>
<evidence type="ECO:0008006" key="8">
    <source>
        <dbReference type="Google" id="ProtNLM"/>
    </source>
</evidence>
<dbReference type="InterPro" id="IPR006569">
    <property type="entry name" value="CID_dom"/>
</dbReference>
<protein>
    <recommendedName>
        <fullName evidence="8">Calcium homeostasis endoplasmic reticulum protein</fullName>
    </recommendedName>
</protein>
<evidence type="ECO:0000256" key="1">
    <source>
        <dbReference type="SAM" id="Coils"/>
    </source>
</evidence>
<dbReference type="Pfam" id="PF25127">
    <property type="entry name" value="DUF7819"/>
    <property type="match status" value="1"/>
</dbReference>
<dbReference type="SMART" id="SM00443">
    <property type="entry name" value="G_patch"/>
    <property type="match status" value="1"/>
</dbReference>
<dbReference type="InterPro" id="IPR008942">
    <property type="entry name" value="ENTH_VHS"/>
</dbReference>
<dbReference type="PROSITE" id="PS51391">
    <property type="entry name" value="CID"/>
    <property type="match status" value="1"/>
</dbReference>
<dbReference type="PROSITE" id="PS50128">
    <property type="entry name" value="SURP"/>
    <property type="match status" value="1"/>
</dbReference>
<dbReference type="EMBL" id="JAVRJZ010000005">
    <property type="protein sequence ID" value="KAK2722547.1"/>
    <property type="molecule type" value="Genomic_DNA"/>
</dbReference>
<evidence type="ECO:0000259" key="4">
    <source>
        <dbReference type="PROSITE" id="PS50174"/>
    </source>
</evidence>
<dbReference type="Gene3D" id="1.25.40.90">
    <property type="match status" value="1"/>
</dbReference>
<feature type="domain" description="G-patch" evidence="4">
    <location>
        <begin position="648"/>
        <end position="697"/>
    </location>
</feature>
<gene>
    <name evidence="6" type="ORF">QYM36_002921</name>
</gene>
<feature type="compositionally biased region" description="Basic residues" evidence="2">
    <location>
        <begin position="602"/>
        <end position="621"/>
    </location>
</feature>
<dbReference type="Pfam" id="PF04818">
    <property type="entry name" value="CID"/>
    <property type="match status" value="1"/>
</dbReference>
<sequence length="734" mass="83329">MDIPQPPEDPELKTIIDKLAQFVARNGPEFELMTKNKQKDNQKFQFLFGGPYFNYYQYKVTTEQAILKHKLNREAHNIGVGGHYEYGSMHHNHYMPGGDQGWGPHHDQMYMQPPPDGGYYEDPGQVPHMDQGPYLGPSFPVHLPPDVSGIESQISELRSRIAELQEQVKQSEMNLAAQHASLMVQQKEQIAESSKKALGDWLISESAVLGIDLTALDSLMQPIQSSCTKDSIASGKAWIFANITDQDRRSFLIKYLIYKGIVPGLAFLERLHLVYLVNDVLHHCVRKNCEELKQALEDAVVPMFAYATTIATPKELSKLEKLKILWRSRATNFSPGILENLENSEKAVEEATEKIVGQFPEVSSSIASSTQSTYEGYHQQHMLFANHINAQIEGFETHLRQLEDQLNTIHEAQTGAYAANGYGQQEKHWDESEYGNNQDWSQPPPMGAFHSDYKSNYITELEGIEPVMPYYDLPAGLMVTMIKADDSSYKSLDPKKIRLPAPVPPSERLIKAVEMFYAPPSHERPRDSEGWEKLALYEYYKTKNQAKKDKESQIEAGLREKSPPRVQIERATTPVPQKVKRRYSSLSPERSPSKSPSPLPSPKKRERKSRSRSPIPYKRKSPSRDFRRSPTPPSFGATFKPPEQRLDESNRGHQLLKKMGWGGAGLGSQEQGIAEPIQGGEVRDKTDRYKGMGVGSDPFEEYRKNRGNQFVARMRNRDEEKKALLESLKKKEGK</sequence>
<dbReference type="Gene3D" id="1.10.10.790">
    <property type="entry name" value="Surp module"/>
    <property type="match status" value="1"/>
</dbReference>
<proteinExistence type="predicted"/>
<dbReference type="GO" id="GO:0048471">
    <property type="term" value="C:perinuclear region of cytoplasm"/>
    <property type="evidence" value="ECO:0007669"/>
    <property type="project" value="TreeGrafter"/>
</dbReference>
<keyword evidence="7" id="KW-1185">Reference proteome</keyword>
<feature type="compositionally biased region" description="Basic and acidic residues" evidence="2">
    <location>
        <begin position="681"/>
        <end position="690"/>
    </location>
</feature>
<dbReference type="PROSITE" id="PS50174">
    <property type="entry name" value="G_PATCH"/>
    <property type="match status" value="1"/>
</dbReference>
<dbReference type="GO" id="GO:0003723">
    <property type="term" value="F:RNA binding"/>
    <property type="evidence" value="ECO:0007669"/>
    <property type="project" value="InterPro"/>
</dbReference>
<dbReference type="PANTHER" id="PTHR12323:SF0">
    <property type="entry name" value="CALCIUM HOMEOSTASIS ENDOPLASMIC RETICULUM PROTEIN"/>
    <property type="match status" value="1"/>
</dbReference>
<dbReference type="SMART" id="SM00648">
    <property type="entry name" value="SWAP"/>
    <property type="match status" value="1"/>
</dbReference>
<feature type="domain" description="SURP motif" evidence="3">
    <location>
        <begin position="15"/>
        <end position="59"/>
    </location>
</feature>
<dbReference type="InterPro" id="IPR000467">
    <property type="entry name" value="G_patch_dom"/>
</dbReference>
<organism evidence="6 7">
    <name type="scientific">Artemia franciscana</name>
    <name type="common">Brine shrimp</name>
    <name type="synonym">Artemia sanfranciscana</name>
    <dbReference type="NCBI Taxonomy" id="6661"/>
    <lineage>
        <taxon>Eukaryota</taxon>
        <taxon>Metazoa</taxon>
        <taxon>Ecdysozoa</taxon>
        <taxon>Arthropoda</taxon>
        <taxon>Crustacea</taxon>
        <taxon>Branchiopoda</taxon>
        <taxon>Anostraca</taxon>
        <taxon>Artemiidae</taxon>
        <taxon>Artemia</taxon>
    </lineage>
</organism>
<feature type="compositionally biased region" description="Low complexity" evidence="2">
    <location>
        <begin position="584"/>
        <end position="594"/>
    </location>
</feature>
<feature type="domain" description="CID" evidence="5">
    <location>
        <begin position="208"/>
        <end position="349"/>
    </location>
</feature>
<dbReference type="PANTHER" id="PTHR12323">
    <property type="entry name" value="SR-RELATED CTD ASSOCIATED FACTOR 6"/>
    <property type="match status" value="1"/>
</dbReference>
<dbReference type="InterPro" id="IPR000061">
    <property type="entry name" value="Surp"/>
</dbReference>
<dbReference type="GO" id="GO:0006874">
    <property type="term" value="P:intracellular calcium ion homeostasis"/>
    <property type="evidence" value="ECO:0007669"/>
    <property type="project" value="TreeGrafter"/>
</dbReference>
<evidence type="ECO:0000313" key="7">
    <source>
        <dbReference type="Proteomes" id="UP001187531"/>
    </source>
</evidence>
<dbReference type="InterPro" id="IPR035967">
    <property type="entry name" value="SWAP/Surp_sf"/>
</dbReference>
<dbReference type="Proteomes" id="UP001187531">
    <property type="component" value="Unassembled WGS sequence"/>
</dbReference>
<feature type="coiled-coil region" evidence="1">
    <location>
        <begin position="385"/>
        <end position="412"/>
    </location>
</feature>
<feature type="compositionally biased region" description="Basic and acidic residues" evidence="2">
    <location>
        <begin position="642"/>
        <end position="651"/>
    </location>
</feature>
<accession>A0AA88L9X3</accession>
<dbReference type="InterPro" id="IPR056721">
    <property type="entry name" value="DUF7819"/>
</dbReference>
<dbReference type="GO" id="GO:0006396">
    <property type="term" value="P:RNA processing"/>
    <property type="evidence" value="ECO:0007669"/>
    <property type="project" value="InterPro"/>
</dbReference>
<dbReference type="Pfam" id="PF01585">
    <property type="entry name" value="G-patch"/>
    <property type="match status" value="1"/>
</dbReference>
<name>A0AA88L9X3_ARTSF</name>
<comment type="caution">
    <text evidence="6">The sequence shown here is derived from an EMBL/GenBank/DDBJ whole genome shotgun (WGS) entry which is preliminary data.</text>
</comment>
<dbReference type="SUPFAM" id="SSF109905">
    <property type="entry name" value="Surp module (SWAP domain)"/>
    <property type="match status" value="1"/>
</dbReference>
<feature type="compositionally biased region" description="Basic and acidic residues" evidence="2">
    <location>
        <begin position="546"/>
        <end position="563"/>
    </location>
</feature>
<evidence type="ECO:0000259" key="5">
    <source>
        <dbReference type="PROSITE" id="PS51391"/>
    </source>
</evidence>